<gene>
    <name evidence="1" type="ORF">K9D25_17145</name>
</gene>
<protein>
    <submittedName>
        <fullName evidence="1">Phage portal protein</fullName>
    </submittedName>
</protein>
<proteinExistence type="predicted"/>
<dbReference type="InterPro" id="IPR006944">
    <property type="entry name" value="Phage/GTA_portal"/>
</dbReference>
<dbReference type="KEGG" id="apol:K9D25_17145"/>
<name>A0A9E6ZUK9_9HYPH</name>
<dbReference type="InterPro" id="IPR006427">
    <property type="entry name" value="Portal_HK97"/>
</dbReference>
<reference evidence="1" key="1">
    <citation type="submission" date="2021-09" db="EMBL/GenBank/DDBJ databases">
        <title>Network and meta-omics reveal the key degrader and cooperation patterns in an efficient 1,4-dioxane-degrading microbial community.</title>
        <authorList>
            <person name="Dai C."/>
        </authorList>
    </citation>
    <scope>NUCLEOTIDE SEQUENCE</scope>
    <source>
        <strain evidence="1">ZM13</strain>
    </source>
</reference>
<dbReference type="RefSeq" id="WP_244376840.1">
    <property type="nucleotide sequence ID" value="NZ_CP083239.1"/>
</dbReference>
<dbReference type="NCBIfam" id="TIGR01537">
    <property type="entry name" value="portal_HK97"/>
    <property type="match status" value="1"/>
</dbReference>
<dbReference type="Gene3D" id="3.40.140.120">
    <property type="match status" value="1"/>
</dbReference>
<dbReference type="EMBL" id="CP083239">
    <property type="protein sequence ID" value="UOK70437.1"/>
    <property type="molecule type" value="Genomic_DNA"/>
</dbReference>
<dbReference type="Proteomes" id="UP000831684">
    <property type="component" value="Chromosome"/>
</dbReference>
<dbReference type="AlphaFoldDB" id="A0A9E6ZUK9"/>
<accession>A0A9E6ZUK9</accession>
<dbReference type="Gene3D" id="1.20.1270.210">
    <property type="match status" value="1"/>
</dbReference>
<dbReference type="Pfam" id="PF04860">
    <property type="entry name" value="Phage_portal"/>
    <property type="match status" value="1"/>
</dbReference>
<sequence>MIWPFNRRAPVETKSLAAPDPELLALFGITTGATAISGPAALRVPAVAAAVRVISEAAATLPITVKRVDEAGTHTDATDHPAHKLLTGAANEWLDGWELVRDLVAQALVNDRGGLAYIGRSSDGRPIEIIQPQVGQIDVQYDGVTREPSYRLAGQPIAASDIVHVRGPFDRCPVSLAAEAIGAAAAMEKHAAGLFARGARPGGILEIPGDLPEKGLISLLKSWHETHDGASKSGNTAVLLNGGKWNPGIINSTDAQFLENRKFQNIEIARAFRVPPSMLYELDRATWSNSEQMGKEFLTYCLEPWLRAVESAFGRALIEPEFRNILRISIDRDDLTRADLGARATAYSSLISARVLNPNEARAWEGLPAYPAGDAFINPAITTAKPPSAAGDANAS</sequence>
<organism evidence="1 2">
    <name type="scientific">Ancylobacter polymorphus</name>
    <dbReference type="NCBI Taxonomy" id="223390"/>
    <lineage>
        <taxon>Bacteria</taxon>
        <taxon>Pseudomonadati</taxon>
        <taxon>Pseudomonadota</taxon>
        <taxon>Alphaproteobacteria</taxon>
        <taxon>Hyphomicrobiales</taxon>
        <taxon>Xanthobacteraceae</taxon>
        <taxon>Ancylobacter</taxon>
    </lineage>
</organism>
<evidence type="ECO:0000313" key="1">
    <source>
        <dbReference type="EMBL" id="UOK70437.1"/>
    </source>
</evidence>
<evidence type="ECO:0000313" key="2">
    <source>
        <dbReference type="Proteomes" id="UP000831684"/>
    </source>
</evidence>
<dbReference type="Gene3D" id="3.30.1120.70">
    <property type="match status" value="1"/>
</dbReference>